<reference evidence="8" key="1">
    <citation type="submission" date="2021-10" db="EMBL/GenBank/DDBJ databases">
        <title>Tropical sea cucumber genome reveals ecological adaptation and Cuvierian tubules defense mechanism.</title>
        <authorList>
            <person name="Chen T."/>
        </authorList>
    </citation>
    <scope>NUCLEOTIDE SEQUENCE</scope>
    <source>
        <strain evidence="8">Nanhai2018</strain>
        <tissue evidence="8">Muscle</tissue>
    </source>
</reference>
<keyword evidence="9" id="KW-1185">Reference proteome</keyword>
<feature type="region of interest" description="Disordered" evidence="6">
    <location>
        <begin position="862"/>
        <end position="912"/>
    </location>
</feature>
<evidence type="ECO:0000256" key="6">
    <source>
        <dbReference type="SAM" id="MobiDB-lite"/>
    </source>
</evidence>
<evidence type="ECO:0000313" key="8">
    <source>
        <dbReference type="EMBL" id="KAJ8030375.1"/>
    </source>
</evidence>
<evidence type="ECO:0000259" key="7">
    <source>
        <dbReference type="PROSITE" id="PS50950"/>
    </source>
</evidence>
<keyword evidence="3" id="KW-0862">Zinc</keyword>
<dbReference type="OrthoDB" id="7683421at2759"/>
<dbReference type="GO" id="GO:0008270">
    <property type="term" value="F:zinc ion binding"/>
    <property type="evidence" value="ECO:0007669"/>
    <property type="project" value="UniProtKB-KW"/>
</dbReference>
<accession>A0A9Q1H2R4</accession>
<organism evidence="8 9">
    <name type="scientific">Holothuria leucospilota</name>
    <name type="common">Black long sea cucumber</name>
    <name type="synonym">Mertensiothuria leucospilota</name>
    <dbReference type="NCBI Taxonomy" id="206669"/>
    <lineage>
        <taxon>Eukaryota</taxon>
        <taxon>Metazoa</taxon>
        <taxon>Echinodermata</taxon>
        <taxon>Eleutherozoa</taxon>
        <taxon>Echinozoa</taxon>
        <taxon>Holothuroidea</taxon>
        <taxon>Aspidochirotacea</taxon>
        <taxon>Aspidochirotida</taxon>
        <taxon>Holothuriidae</taxon>
        <taxon>Holothuria</taxon>
    </lineage>
</organism>
<gene>
    <name evidence="8" type="ORF">HOLleu_26785</name>
</gene>
<dbReference type="EMBL" id="JAIZAY010000013">
    <property type="protein sequence ID" value="KAJ8030375.1"/>
    <property type="molecule type" value="Genomic_DNA"/>
</dbReference>
<keyword evidence="2 5" id="KW-0863">Zinc-finger</keyword>
<evidence type="ECO:0000256" key="4">
    <source>
        <dbReference type="ARBA" id="ARBA00023125"/>
    </source>
</evidence>
<dbReference type="Proteomes" id="UP001152320">
    <property type="component" value="Chromosome 13"/>
</dbReference>
<sequence length="912" mass="103155">MPQCQAFGCSNIRGSHNEKGKRIAFFPIPDPAKSDESYELCRRWIRAIGTDKFDYKKYKFHRDRVVCEEHFTSDCFEDDMKARLMGTEPQKKLKPGSVPTIFSFRPEIQTGSSERPGRTELRIQAKERQEVLESLVPTKKPKKGWKTKTSSLDLSQILEAEIPVAASQEVTTEEVKNTEENRSIRRVVRKYTCFIRDIGVQADVPRTNESSQTDLDADVIVPVHGHDYLSMTEECKSSEKELNVPSIHVEDIPEPLPFSSENLQQIDDSTPESPPEVQRHVLDLPSLFGSKHDANTFLKKPSPVGARRMLSPKLSSTTTSPSQISGKSESSKPYTSSSSPSLPASPLYSPSEEEPDPDLSSDTSEEGSREDKLIRQKKFIIFEQSLDDLIGKVRCSQCLTPAIETLKTVKGTMVSVQLTCHNGHKITSWQSQPLLKETPCGNVLLAAAILFSGCSFSQIEQCFKFMGVQCFGKSMFYETLRTTLIPVVNHTYLKHQKEVFQRLDGCNVWLSGDGRCDSPGYNAKYCSYTLMDTKTQQIVNTELVQVTDTTSSVAMEKMGFEKCIDKIEANNIKVTLVATDRHAGIRKLIRTKYPHLSHNFDVWHFVKSLRKKLLAKAKKKDFDNLTPWIQAICNHLWWCCQHCGQDAKMLREMWTSILKHIVNVHSWVDGEKFHQCSHPPLSDEESRLKCWLQAGSPTHLALQDVVLNKTLLKDMEHLVNSCHTGALEVFHNSLLKYCPKRQEFAYPHMQARMHLAVLDHNMNVNRKQAVVKRATKSSGAVGTPRFTMAYSKAQRKWVAKKVYEAKSYQYIHGMMADSIRGFEERIVYEELQNPARPANIAKVPKPEKSTLVSQLKSRFARSTSSVALEETTHSSAGNTGEENTGEEESEENTEEDPSRENTGASPLSEEEY</sequence>
<keyword evidence="1" id="KW-0479">Metal-binding</keyword>
<feature type="compositionally biased region" description="Polar residues" evidence="6">
    <location>
        <begin position="259"/>
        <end position="268"/>
    </location>
</feature>
<feature type="region of interest" description="Disordered" evidence="6">
    <location>
        <begin position="293"/>
        <end position="371"/>
    </location>
</feature>
<evidence type="ECO:0000256" key="1">
    <source>
        <dbReference type="ARBA" id="ARBA00022723"/>
    </source>
</evidence>
<dbReference type="SMART" id="SM00980">
    <property type="entry name" value="THAP"/>
    <property type="match status" value="1"/>
</dbReference>
<feature type="compositionally biased region" description="Acidic residues" evidence="6">
    <location>
        <begin position="883"/>
        <end position="897"/>
    </location>
</feature>
<dbReference type="AlphaFoldDB" id="A0A9Q1H2R4"/>
<proteinExistence type="predicted"/>
<feature type="region of interest" description="Disordered" evidence="6">
    <location>
        <begin position="251"/>
        <end position="277"/>
    </location>
</feature>
<keyword evidence="4 5" id="KW-0238">DNA-binding</keyword>
<dbReference type="PANTHER" id="PTHR31751">
    <property type="entry name" value="SI:CH211-108C17.2-RELATED-RELATED"/>
    <property type="match status" value="1"/>
</dbReference>
<dbReference type="InterPro" id="IPR006612">
    <property type="entry name" value="THAP_Znf"/>
</dbReference>
<feature type="compositionally biased region" description="Low complexity" evidence="6">
    <location>
        <begin position="311"/>
        <end position="350"/>
    </location>
</feature>
<dbReference type="PROSITE" id="PS50950">
    <property type="entry name" value="ZF_THAP"/>
    <property type="match status" value="1"/>
</dbReference>
<evidence type="ECO:0000256" key="2">
    <source>
        <dbReference type="ARBA" id="ARBA00022771"/>
    </source>
</evidence>
<comment type="caution">
    <text evidence="8">The sequence shown here is derived from an EMBL/GenBank/DDBJ whole genome shotgun (WGS) entry which is preliminary data.</text>
</comment>
<evidence type="ECO:0000256" key="3">
    <source>
        <dbReference type="ARBA" id="ARBA00022833"/>
    </source>
</evidence>
<dbReference type="SUPFAM" id="SSF57716">
    <property type="entry name" value="Glucocorticoid receptor-like (DNA-binding domain)"/>
    <property type="match status" value="1"/>
</dbReference>
<dbReference type="PANTHER" id="PTHR31751:SF42">
    <property type="entry name" value="PROTEIN CBG10204"/>
    <property type="match status" value="1"/>
</dbReference>
<evidence type="ECO:0000313" key="9">
    <source>
        <dbReference type="Proteomes" id="UP001152320"/>
    </source>
</evidence>
<feature type="compositionally biased region" description="Acidic residues" evidence="6">
    <location>
        <begin position="351"/>
        <end position="365"/>
    </location>
</feature>
<dbReference type="SMART" id="SM00692">
    <property type="entry name" value="DM3"/>
    <property type="match status" value="1"/>
</dbReference>
<protein>
    <submittedName>
        <fullName evidence="8">THAP domain-containing protein 1</fullName>
    </submittedName>
</protein>
<dbReference type="Pfam" id="PF05485">
    <property type="entry name" value="THAP"/>
    <property type="match status" value="1"/>
</dbReference>
<name>A0A9Q1H2R4_HOLLE</name>
<dbReference type="GO" id="GO:0003677">
    <property type="term" value="F:DNA binding"/>
    <property type="evidence" value="ECO:0007669"/>
    <property type="project" value="UniProtKB-UniRule"/>
</dbReference>
<feature type="domain" description="THAP-type" evidence="7">
    <location>
        <begin position="1"/>
        <end position="102"/>
    </location>
</feature>
<evidence type="ECO:0000256" key="5">
    <source>
        <dbReference type="PROSITE-ProRule" id="PRU00309"/>
    </source>
</evidence>